<name>A0AAD6L3U5_9ROSI</name>
<proteinExistence type="predicted"/>
<sequence length="100" mass="11836">MHAGSGKDKLVLALTFTTDKIRSHLMRCTCFSRTCDSQRSHDKKIAIYMYENSLNQTNLLFHFQTNHCTIKKNMHYQFDLSRMRKKHDLGKMGFSFQDQK</sequence>
<keyword evidence="2" id="KW-1185">Reference proteome</keyword>
<evidence type="ECO:0000313" key="2">
    <source>
        <dbReference type="Proteomes" id="UP001162972"/>
    </source>
</evidence>
<comment type="caution">
    <text evidence="1">The sequence shown here is derived from an EMBL/GenBank/DDBJ whole genome shotgun (WGS) entry which is preliminary data.</text>
</comment>
<accession>A0AAD6L3U5</accession>
<organism evidence="1 2">
    <name type="scientific">Salix udensis</name>
    <dbReference type="NCBI Taxonomy" id="889485"/>
    <lineage>
        <taxon>Eukaryota</taxon>
        <taxon>Viridiplantae</taxon>
        <taxon>Streptophyta</taxon>
        <taxon>Embryophyta</taxon>
        <taxon>Tracheophyta</taxon>
        <taxon>Spermatophyta</taxon>
        <taxon>Magnoliopsida</taxon>
        <taxon>eudicotyledons</taxon>
        <taxon>Gunneridae</taxon>
        <taxon>Pentapetalae</taxon>
        <taxon>rosids</taxon>
        <taxon>fabids</taxon>
        <taxon>Malpighiales</taxon>
        <taxon>Salicaceae</taxon>
        <taxon>Saliceae</taxon>
        <taxon>Salix</taxon>
    </lineage>
</organism>
<reference evidence="1 2" key="1">
    <citation type="journal article" date="2023" name="Int. J. Mol. Sci.">
        <title>De Novo Assembly and Annotation of 11 Diverse Shrub Willow (Salix) Genomes Reveals Novel Gene Organization in Sex-Linked Regions.</title>
        <authorList>
            <person name="Hyden B."/>
            <person name="Feng K."/>
            <person name="Yates T.B."/>
            <person name="Jawdy S."/>
            <person name="Cereghino C."/>
            <person name="Smart L.B."/>
            <person name="Muchero W."/>
        </authorList>
    </citation>
    <scope>NUCLEOTIDE SEQUENCE [LARGE SCALE GENOMIC DNA]</scope>
    <source>
        <tissue evidence="1">Shoot tip</tissue>
    </source>
</reference>
<dbReference type="Proteomes" id="UP001162972">
    <property type="component" value="Chromosome 18"/>
</dbReference>
<protein>
    <submittedName>
        <fullName evidence="1">Uncharacterized protein</fullName>
    </submittedName>
</protein>
<dbReference type="AlphaFoldDB" id="A0AAD6L3U5"/>
<gene>
    <name evidence="1" type="ORF">OIU84_000103</name>
</gene>
<evidence type="ECO:0000313" key="1">
    <source>
        <dbReference type="EMBL" id="KAJ6434798.1"/>
    </source>
</evidence>
<dbReference type="EMBL" id="JAPFFJ010000001">
    <property type="protein sequence ID" value="KAJ6434798.1"/>
    <property type="molecule type" value="Genomic_DNA"/>
</dbReference>